<evidence type="ECO:0000313" key="4">
    <source>
        <dbReference type="EMBL" id="PNU01241.1"/>
    </source>
</evidence>
<keyword evidence="2" id="KW-0812">Transmembrane</keyword>
<dbReference type="KEGG" id="cthd:CDO33_11245"/>
<keyword evidence="3" id="KW-0732">Signal</keyword>
<dbReference type="Proteomes" id="UP000236151">
    <property type="component" value="Unassembled WGS sequence"/>
</dbReference>
<dbReference type="EMBL" id="NIOJ01000003">
    <property type="protein sequence ID" value="PNU01241.1"/>
    <property type="molecule type" value="Genomic_DNA"/>
</dbReference>
<protein>
    <recommendedName>
        <fullName evidence="6">Gram-positive cocci surface proteins LPxTG domain-containing protein</fullName>
    </recommendedName>
</protein>
<sequence>MKKSIISKAFILGMSLSILTSVAHAEEGGGQSPAYQGQTVEIDSRLLQKQAEIDKYVFEDHAKEIEAKGFKITHTGPMGEYVEIGITPYSEENAKFLYDIFGNDMVKVVEGQQAVLMDVGPAKDVEPVPEDNPDARNAATSDMAPDIVLSTSVSSDDVVPDVATDTVAITSAPADDVAATAELYTASGVSTQSKDASSMALPAIAAAAGAIIVIGGSAVVIRKRKTAER</sequence>
<feature type="region of interest" description="Disordered" evidence="1">
    <location>
        <begin position="123"/>
        <end position="143"/>
    </location>
</feature>
<feature type="transmembrane region" description="Helical" evidence="2">
    <location>
        <begin position="199"/>
        <end position="221"/>
    </location>
</feature>
<keyword evidence="5" id="KW-1185">Reference proteome</keyword>
<reference evidence="4 5" key="1">
    <citation type="submission" date="2017-06" db="EMBL/GenBank/DDBJ databases">
        <title>Investigating the central metabolism of Clostridium thermosuccinogenes.</title>
        <authorList>
            <person name="Koendjbiharie J.G."/>
            <person name="van Kranenburg R."/>
        </authorList>
    </citation>
    <scope>NUCLEOTIDE SEQUENCE [LARGE SCALE GENOMIC DNA]</scope>
    <source>
        <strain evidence="4 5">DSM 5806</strain>
    </source>
</reference>
<evidence type="ECO:0000256" key="3">
    <source>
        <dbReference type="SAM" id="SignalP"/>
    </source>
</evidence>
<proteinExistence type="predicted"/>
<comment type="caution">
    <text evidence="4">The sequence shown here is derived from an EMBL/GenBank/DDBJ whole genome shotgun (WGS) entry which is preliminary data.</text>
</comment>
<feature type="chain" id="PRO_5014406172" description="Gram-positive cocci surface proteins LPxTG domain-containing protein" evidence="3">
    <location>
        <begin position="26"/>
        <end position="229"/>
    </location>
</feature>
<name>A0A2K2F0S0_9CLOT</name>
<keyword evidence="2" id="KW-0472">Membrane</keyword>
<dbReference type="OrthoDB" id="2067368at2"/>
<evidence type="ECO:0000313" key="5">
    <source>
        <dbReference type="Proteomes" id="UP000236151"/>
    </source>
</evidence>
<keyword evidence="2" id="KW-1133">Transmembrane helix</keyword>
<dbReference type="RefSeq" id="WP_103080097.1">
    <property type="nucleotide sequence ID" value="NZ_CP021850.1"/>
</dbReference>
<gene>
    <name evidence="4" type="ORF">CDQ84_02325</name>
</gene>
<evidence type="ECO:0000256" key="2">
    <source>
        <dbReference type="SAM" id="Phobius"/>
    </source>
</evidence>
<evidence type="ECO:0008006" key="6">
    <source>
        <dbReference type="Google" id="ProtNLM"/>
    </source>
</evidence>
<accession>A0A2K2F0S0</accession>
<organism evidence="4 5">
    <name type="scientific">Clostridium thermosuccinogenes</name>
    <dbReference type="NCBI Taxonomy" id="84032"/>
    <lineage>
        <taxon>Bacteria</taxon>
        <taxon>Bacillati</taxon>
        <taxon>Bacillota</taxon>
        <taxon>Clostridia</taxon>
        <taxon>Eubacteriales</taxon>
        <taxon>Clostridiaceae</taxon>
        <taxon>Clostridium</taxon>
    </lineage>
</organism>
<evidence type="ECO:0000256" key="1">
    <source>
        <dbReference type="SAM" id="MobiDB-lite"/>
    </source>
</evidence>
<dbReference type="AlphaFoldDB" id="A0A2K2F0S0"/>
<feature type="signal peptide" evidence="3">
    <location>
        <begin position="1"/>
        <end position="25"/>
    </location>
</feature>